<keyword evidence="2" id="KW-0255">Endonuclease</keyword>
<dbReference type="Pfam" id="PF00565">
    <property type="entry name" value="SNase"/>
    <property type="match status" value="1"/>
</dbReference>
<evidence type="ECO:0000313" key="7">
    <source>
        <dbReference type="Proteomes" id="UP000030147"/>
    </source>
</evidence>
<dbReference type="CDD" id="cd00175">
    <property type="entry name" value="SNc"/>
    <property type="match status" value="1"/>
</dbReference>
<sequence length="246" mass="27594">MKILTTILALVLAGCASESQNPSSTSNQKNHRDRIQAKVVKVIDGDTITIKMNGKKDTVRMLLIDTPETNHPSQPVQPFGPEATSYAKKTMNKKEISLELGTTKRDKYNRLLAYVYVDGTMYNKKVVAKGLARVGYVYPPNDKYVEKLREAEKKAQSQQKGIWSINGYVTEEGFREEVVDKQPQYNAEENSNIDNLPYNPNGKDRDCSDFSKQEVAQQFFTAAGGPEQDKHRLDRDGDGIACESLP</sequence>
<feature type="compositionally biased region" description="Basic and acidic residues" evidence="4">
    <location>
        <begin position="227"/>
        <end position="238"/>
    </location>
</feature>
<dbReference type="GO" id="GO:0004519">
    <property type="term" value="F:endonuclease activity"/>
    <property type="evidence" value="ECO:0007669"/>
    <property type="project" value="UniProtKB-KW"/>
</dbReference>
<evidence type="ECO:0000256" key="1">
    <source>
        <dbReference type="ARBA" id="ARBA00022722"/>
    </source>
</evidence>
<keyword evidence="3" id="KW-0378">Hydrolase</keyword>
<gene>
    <name evidence="6" type="ORF">N782_17870</name>
</gene>
<dbReference type="PANTHER" id="PTHR12302">
    <property type="entry name" value="EBNA2 BINDING PROTEIN P100"/>
    <property type="match status" value="1"/>
</dbReference>
<dbReference type="SMART" id="SM00318">
    <property type="entry name" value="SNc"/>
    <property type="match status" value="1"/>
</dbReference>
<dbReference type="GO" id="GO:0003676">
    <property type="term" value="F:nucleic acid binding"/>
    <property type="evidence" value="ECO:0007669"/>
    <property type="project" value="InterPro"/>
</dbReference>
<accession>A0A0A2T710</accession>
<dbReference type="Gene3D" id="2.40.50.90">
    <property type="match status" value="1"/>
</dbReference>
<dbReference type="EMBL" id="AVBF01000055">
    <property type="protein sequence ID" value="KGP71602.1"/>
    <property type="molecule type" value="Genomic_DNA"/>
</dbReference>
<evidence type="ECO:0000256" key="4">
    <source>
        <dbReference type="SAM" id="MobiDB-lite"/>
    </source>
</evidence>
<evidence type="ECO:0000256" key="3">
    <source>
        <dbReference type="ARBA" id="ARBA00022801"/>
    </source>
</evidence>
<feature type="compositionally biased region" description="Polar residues" evidence="4">
    <location>
        <begin position="183"/>
        <end position="194"/>
    </location>
</feature>
<dbReference type="Proteomes" id="UP000030147">
    <property type="component" value="Unassembled WGS sequence"/>
</dbReference>
<name>A0A0A2T710_9BACI</name>
<keyword evidence="1" id="KW-0540">Nuclease</keyword>
<organism evidence="6 7">
    <name type="scientific">Pontibacillus yanchengensis Y32</name>
    <dbReference type="NCBI Taxonomy" id="1385514"/>
    <lineage>
        <taxon>Bacteria</taxon>
        <taxon>Bacillati</taxon>
        <taxon>Bacillota</taxon>
        <taxon>Bacilli</taxon>
        <taxon>Bacillales</taxon>
        <taxon>Bacillaceae</taxon>
        <taxon>Pontibacillus</taxon>
    </lineage>
</organism>
<dbReference type="AlphaFoldDB" id="A0A0A2T710"/>
<evidence type="ECO:0000256" key="2">
    <source>
        <dbReference type="ARBA" id="ARBA00022759"/>
    </source>
</evidence>
<dbReference type="InterPro" id="IPR035437">
    <property type="entry name" value="SNase_OB-fold_sf"/>
</dbReference>
<protein>
    <submittedName>
        <fullName evidence="6">Thermonuclease</fullName>
    </submittedName>
</protein>
<dbReference type="PROSITE" id="PS51257">
    <property type="entry name" value="PROKAR_LIPOPROTEIN"/>
    <property type="match status" value="1"/>
</dbReference>
<dbReference type="SMART" id="SM00894">
    <property type="entry name" value="Excalibur"/>
    <property type="match status" value="1"/>
</dbReference>
<dbReference type="PROSITE" id="PS01123">
    <property type="entry name" value="TNASE_1"/>
    <property type="match status" value="1"/>
</dbReference>
<dbReference type="PANTHER" id="PTHR12302:SF3">
    <property type="entry name" value="SERINE_THREONINE-PROTEIN KINASE 31"/>
    <property type="match status" value="1"/>
</dbReference>
<feature type="compositionally biased region" description="Basic and acidic residues" evidence="4">
    <location>
        <begin position="202"/>
        <end position="212"/>
    </location>
</feature>
<dbReference type="InterPro" id="IPR008613">
    <property type="entry name" value="Excalibur_Ca-bd_domain"/>
</dbReference>
<dbReference type="eggNOG" id="COG1525">
    <property type="taxonomic scope" value="Bacteria"/>
</dbReference>
<dbReference type="RefSeq" id="WP_237582679.1">
    <property type="nucleotide sequence ID" value="NZ_AVBF01000055.1"/>
</dbReference>
<proteinExistence type="predicted"/>
<evidence type="ECO:0000313" key="6">
    <source>
        <dbReference type="EMBL" id="KGP71602.1"/>
    </source>
</evidence>
<dbReference type="STRING" id="1385514.N782_17870"/>
<dbReference type="InterPro" id="IPR002071">
    <property type="entry name" value="Thermonucl_AS"/>
</dbReference>
<dbReference type="SUPFAM" id="SSF50199">
    <property type="entry name" value="Staphylococcal nuclease"/>
    <property type="match status" value="1"/>
</dbReference>
<keyword evidence="7" id="KW-1185">Reference proteome</keyword>
<dbReference type="GO" id="GO:0016787">
    <property type="term" value="F:hydrolase activity"/>
    <property type="evidence" value="ECO:0007669"/>
    <property type="project" value="UniProtKB-KW"/>
</dbReference>
<evidence type="ECO:0000259" key="5">
    <source>
        <dbReference type="PROSITE" id="PS50830"/>
    </source>
</evidence>
<dbReference type="PROSITE" id="PS50830">
    <property type="entry name" value="TNASE_3"/>
    <property type="match status" value="1"/>
</dbReference>
<feature type="region of interest" description="Disordered" evidence="4">
    <location>
        <begin position="182"/>
        <end position="246"/>
    </location>
</feature>
<dbReference type="Pfam" id="PF05901">
    <property type="entry name" value="Excalibur"/>
    <property type="match status" value="1"/>
</dbReference>
<dbReference type="InterPro" id="IPR016071">
    <property type="entry name" value="Staphylococal_nuclease_OB-fold"/>
</dbReference>
<comment type="caution">
    <text evidence="6">The sequence shown here is derived from an EMBL/GenBank/DDBJ whole genome shotgun (WGS) entry which is preliminary data.</text>
</comment>
<feature type="domain" description="TNase-like" evidence="5">
    <location>
        <begin position="33"/>
        <end position="165"/>
    </location>
</feature>
<reference evidence="6 7" key="1">
    <citation type="journal article" date="2015" name="Stand. Genomic Sci.">
        <title>High quality draft genome sequence of the moderately halophilic bacterium Pontibacillus yanchengensis Y32(T) and comparison among Pontibacillus genomes.</title>
        <authorList>
            <person name="Huang J."/>
            <person name="Qiao Z.X."/>
            <person name="Tang J.W."/>
            <person name="Wang G."/>
        </authorList>
    </citation>
    <scope>NUCLEOTIDE SEQUENCE [LARGE SCALE GENOMIC DNA]</scope>
    <source>
        <strain evidence="6 7">Y32</strain>
    </source>
</reference>